<proteinExistence type="predicted"/>
<evidence type="ECO:0000313" key="2">
    <source>
        <dbReference type="EMBL" id="EKX63252.1"/>
    </source>
</evidence>
<dbReference type="Proteomes" id="UP000010411">
    <property type="component" value="Unassembled WGS sequence"/>
</dbReference>
<dbReference type="AlphaFoldDB" id="L1KRK8"/>
<name>L1KRK8_9ACTN</name>
<evidence type="ECO:0000256" key="1">
    <source>
        <dbReference type="SAM" id="MobiDB-lite"/>
    </source>
</evidence>
<organism evidence="2 3">
    <name type="scientific">Streptomyces ipomoeae 91-03</name>
    <dbReference type="NCBI Taxonomy" id="698759"/>
    <lineage>
        <taxon>Bacteria</taxon>
        <taxon>Bacillati</taxon>
        <taxon>Actinomycetota</taxon>
        <taxon>Actinomycetes</taxon>
        <taxon>Kitasatosporales</taxon>
        <taxon>Streptomycetaceae</taxon>
        <taxon>Streptomyces</taxon>
    </lineage>
</organism>
<gene>
    <name evidence="2" type="ORF">STRIP9103_02425</name>
</gene>
<keyword evidence="3" id="KW-1185">Reference proteome</keyword>
<reference evidence="2 3" key="1">
    <citation type="submission" date="2012-11" db="EMBL/GenBank/DDBJ databases">
        <authorList>
            <person name="Huguet-Tapia J.C."/>
            <person name="Durkin A.S."/>
            <person name="Pettis G.S."/>
            <person name="Badger J.H."/>
        </authorList>
    </citation>
    <scope>NUCLEOTIDE SEQUENCE [LARGE SCALE GENOMIC DNA]</scope>
    <source>
        <strain evidence="2 3">91-03</strain>
    </source>
</reference>
<feature type="region of interest" description="Disordered" evidence="1">
    <location>
        <begin position="35"/>
        <end position="71"/>
    </location>
</feature>
<sequence length="71" mass="7758">MNGANVAESKRLIAHFHVYSSDRVRIHRIADGNRLPCAPPTDPAVRPAGPADDPRRVPVARRTPPGRTVVQ</sequence>
<dbReference type="EMBL" id="AEJC01000448">
    <property type="protein sequence ID" value="EKX63252.1"/>
    <property type="molecule type" value="Genomic_DNA"/>
</dbReference>
<protein>
    <submittedName>
        <fullName evidence="2">Toxin-antitoxin system, antitoxin component, AbrB domain protein</fullName>
    </submittedName>
</protein>
<evidence type="ECO:0000313" key="3">
    <source>
        <dbReference type="Proteomes" id="UP000010411"/>
    </source>
</evidence>
<feature type="compositionally biased region" description="Low complexity" evidence="1">
    <location>
        <begin position="60"/>
        <end position="71"/>
    </location>
</feature>
<accession>L1KRK8</accession>
<comment type="caution">
    <text evidence="2">The sequence shown here is derived from an EMBL/GenBank/DDBJ whole genome shotgun (WGS) entry which is preliminary data.</text>
</comment>